<dbReference type="Gene3D" id="2.80.10.50">
    <property type="match status" value="1"/>
</dbReference>
<organism evidence="1 2">
    <name type="scientific">Streptomyces lydicamycinicus</name>
    <dbReference type="NCBI Taxonomy" id="1546107"/>
    <lineage>
        <taxon>Bacteria</taxon>
        <taxon>Bacillati</taxon>
        <taxon>Actinomycetota</taxon>
        <taxon>Actinomycetes</taxon>
        <taxon>Kitasatosporales</taxon>
        <taxon>Streptomycetaceae</taxon>
        <taxon>Streptomyces</taxon>
    </lineage>
</organism>
<comment type="caution">
    <text evidence="1">The sequence shown here is derived from an EMBL/GenBank/DDBJ whole genome shotgun (WGS) entry which is preliminary data.</text>
</comment>
<gene>
    <name evidence="1" type="ORF">TPA0598_13_01010</name>
</gene>
<reference evidence="2" key="1">
    <citation type="submission" date="2014-09" db="EMBL/GenBank/DDBJ databases">
        <title>Whole genome shotgun sequence of Streptomyces sp. NBRC 110027.</title>
        <authorList>
            <person name="Komaki H."/>
            <person name="Ichikawa N."/>
            <person name="Katano-Makiyama Y."/>
            <person name="Hosoyama A."/>
            <person name="Hashimoto M."/>
            <person name="Uohara A."/>
            <person name="Kitahashi Y."/>
            <person name="Ohji S."/>
            <person name="Kimura A."/>
            <person name="Yamazoe A."/>
            <person name="Igarashi Y."/>
            <person name="Fujita N."/>
        </authorList>
    </citation>
    <scope>NUCLEOTIDE SEQUENCE [LARGE SCALE GENOMIC DNA]</scope>
    <source>
        <strain evidence="2">NBRC 110027</strain>
    </source>
</reference>
<name>A0A0P4RHV9_9ACTN</name>
<evidence type="ECO:0000313" key="1">
    <source>
        <dbReference type="EMBL" id="GAO12917.1"/>
    </source>
</evidence>
<reference evidence="1 2" key="2">
    <citation type="journal article" date="2015" name="Stand. Genomic Sci.">
        <title>Draft genome sequence of marine-derived Streptomyces sp. TP-A0598, a producer of anti-MRSA antibiotic lydicamycins.</title>
        <authorList>
            <person name="Komaki H."/>
            <person name="Ichikawa N."/>
            <person name="Hosoyama A."/>
            <person name="Fujita N."/>
            <person name="Igarashi Y."/>
        </authorList>
    </citation>
    <scope>NUCLEOTIDE SEQUENCE [LARGE SCALE GENOMIC DNA]</scope>
    <source>
        <strain evidence="1 2">NBRC 110027</strain>
    </source>
</reference>
<dbReference type="EMBL" id="BBNO01000013">
    <property type="protein sequence ID" value="GAO12917.1"/>
    <property type="molecule type" value="Genomic_DNA"/>
</dbReference>
<dbReference type="Proteomes" id="UP000048965">
    <property type="component" value="Unassembled WGS sequence"/>
</dbReference>
<proteinExistence type="predicted"/>
<dbReference type="RefSeq" id="WP_042162311.1">
    <property type="nucleotide sequence ID" value="NZ_BBNO01000013.1"/>
</dbReference>
<dbReference type="OrthoDB" id="5148996at2"/>
<dbReference type="AlphaFoldDB" id="A0A0P4RHV9"/>
<protein>
    <submittedName>
        <fullName evidence="1">Uncharacterized protein</fullName>
    </submittedName>
</protein>
<sequence length="168" mass="17697">MPLSAADLGKLGDTPITIQSTFFPNIYLRMDGTGVTSFTGSGGGTVNCQYGTGTWTGYKVRPQADGSYAFESVAFPNVFLRMDGTEVPATMAGGGKVNCQYGAHPYEKYHLRAQADGSFSFESAAFPGTYLRMVTGSGVTTATGPGGTVNCQVNANGGEHEKFYLDRA</sequence>
<keyword evidence="2" id="KW-1185">Reference proteome</keyword>
<accession>A0A0P4RHV9</accession>
<evidence type="ECO:0000313" key="2">
    <source>
        <dbReference type="Proteomes" id="UP000048965"/>
    </source>
</evidence>